<protein>
    <submittedName>
        <fullName evidence="7">TonB-dependent receptor</fullName>
    </submittedName>
</protein>
<gene>
    <name evidence="7" type="ORF">D1164_02350</name>
</gene>
<comment type="subcellular location">
    <subcellularLocation>
        <location evidence="1">Cell outer membrane</location>
    </subcellularLocation>
</comment>
<evidence type="ECO:0000259" key="6">
    <source>
        <dbReference type="Pfam" id="PF14905"/>
    </source>
</evidence>
<dbReference type="SUPFAM" id="SSF49452">
    <property type="entry name" value="Starch-binding domain-like"/>
    <property type="match status" value="1"/>
</dbReference>
<accession>A0A399D7Q0</accession>
<evidence type="ECO:0000256" key="4">
    <source>
        <dbReference type="SAM" id="SignalP"/>
    </source>
</evidence>
<keyword evidence="3" id="KW-0998">Cell outer membrane</keyword>
<dbReference type="EMBL" id="QWET01000001">
    <property type="protein sequence ID" value="RIH67283.1"/>
    <property type="molecule type" value="Genomic_DNA"/>
</dbReference>
<dbReference type="Pfam" id="PF07715">
    <property type="entry name" value="Plug"/>
    <property type="match status" value="1"/>
</dbReference>
<reference evidence="7 8" key="1">
    <citation type="journal article" date="2015" name="Int. J. Syst. Evol. Microbiol.">
        <title>Mariniphaga sediminis sp. nov., isolated from coastal sediment.</title>
        <authorList>
            <person name="Wang F.Q."/>
            <person name="Shen Q.Y."/>
            <person name="Chen G.J."/>
            <person name="Du Z.J."/>
        </authorList>
    </citation>
    <scope>NUCLEOTIDE SEQUENCE [LARGE SCALE GENOMIC DNA]</scope>
    <source>
        <strain evidence="7 8">SY21</strain>
    </source>
</reference>
<evidence type="ECO:0000313" key="7">
    <source>
        <dbReference type="EMBL" id="RIH67283.1"/>
    </source>
</evidence>
<dbReference type="InterPro" id="IPR036942">
    <property type="entry name" value="Beta-barrel_TonB_sf"/>
</dbReference>
<evidence type="ECO:0000259" key="5">
    <source>
        <dbReference type="Pfam" id="PF07715"/>
    </source>
</evidence>
<evidence type="ECO:0000256" key="2">
    <source>
        <dbReference type="ARBA" id="ARBA00023136"/>
    </source>
</evidence>
<feature type="chain" id="PRO_5017368728" evidence="4">
    <location>
        <begin position="30"/>
        <end position="783"/>
    </location>
</feature>
<dbReference type="GO" id="GO:0030246">
    <property type="term" value="F:carbohydrate binding"/>
    <property type="evidence" value="ECO:0007669"/>
    <property type="project" value="InterPro"/>
</dbReference>
<proteinExistence type="predicted"/>
<dbReference type="SUPFAM" id="SSF56935">
    <property type="entry name" value="Porins"/>
    <property type="match status" value="1"/>
</dbReference>
<evidence type="ECO:0000256" key="1">
    <source>
        <dbReference type="ARBA" id="ARBA00004442"/>
    </source>
</evidence>
<dbReference type="Proteomes" id="UP000266441">
    <property type="component" value="Unassembled WGS sequence"/>
</dbReference>
<dbReference type="Gene3D" id="2.60.40.1120">
    <property type="entry name" value="Carboxypeptidase-like, regulatory domain"/>
    <property type="match status" value="1"/>
</dbReference>
<dbReference type="InterPro" id="IPR012910">
    <property type="entry name" value="Plug_dom"/>
</dbReference>
<feature type="domain" description="Outer membrane protein beta-barrel" evidence="6">
    <location>
        <begin position="379"/>
        <end position="740"/>
    </location>
</feature>
<feature type="signal peptide" evidence="4">
    <location>
        <begin position="1"/>
        <end position="29"/>
    </location>
</feature>
<evidence type="ECO:0000256" key="3">
    <source>
        <dbReference type="ARBA" id="ARBA00023237"/>
    </source>
</evidence>
<dbReference type="Pfam" id="PF13715">
    <property type="entry name" value="CarbopepD_reg_2"/>
    <property type="match status" value="1"/>
</dbReference>
<dbReference type="Gene3D" id="2.170.130.10">
    <property type="entry name" value="TonB-dependent receptor, plug domain"/>
    <property type="match status" value="1"/>
</dbReference>
<comment type="caution">
    <text evidence="7">The sequence shown here is derived from an EMBL/GenBank/DDBJ whole genome shotgun (WGS) entry which is preliminary data.</text>
</comment>
<feature type="domain" description="TonB-dependent receptor plug" evidence="5">
    <location>
        <begin position="139"/>
        <end position="221"/>
    </location>
</feature>
<dbReference type="Pfam" id="PF14905">
    <property type="entry name" value="OMP_b-brl_3"/>
    <property type="match status" value="1"/>
</dbReference>
<sequence length="783" mass="89689">MKSLVGKRYFTIKYIILSLFLLGSISICAQNTSTITGKILDAKNNQPLPYATLRFMDISGNTSQWLSGTISDDNGVFSINQIPNGKYQLQVTSVGYRTANKTFKITTPATINAGVIYLQDSLLFITETFIVADRIQGKSETDKTIYYINNKMLSATGNAPELLRHIPGVQVDLKQNISINGQSNILLFVDGKERDKSYISQLSPSTIDKIEVLDTPPPNYDGNVSGVINIVLKKENVSGFSGHLFSEIPLSSEVIYMFPTYRLNYNYNKINLYTSYNGEINYENIDEKISRQIIGNTAITNLSSVQHVRQKNLSHKFHYGIDYHLTPKDVFNFYGFLNPYSYEQDGDVILQATGNSGWEARREETDKNKNRLNSLYYKHLFNTEKRELTIDISHAHIRSENKVSYQNDMENQTNTERPGQTTFVWKVDFTNPLNENLNWSSGIKMKTRDMHDNTSDGFRFNEQVYALYSALNYQMPNFNLNLGLRAENAETKLNENQHNSSFSLLPYVAFHYQISEHSDLYLSYRRSVNRPSVYSLNPYTYIDAPYTLRKGNPLLSSEFRNQIQLEYSTRFKSNYMSARLFYETRSHAINHLTYLNDNRIFVTQAHNLGDIHQYGLQLAGALKFGIVSVNPSFRFYNQSTYANNTAKRYGVANKNNLVVESSISSILSFKKSFALSAIFQYATPKENIQNNAFCEALYFISLDKTFKKNLKVGIVSALPFAKTFVYQESEIQSTTFTSEYTGNLKLPTVPLMFRLSYRFNSGKNRNILTREKEYVDTRPKQGF</sequence>
<dbReference type="RefSeq" id="WP_119348308.1">
    <property type="nucleotide sequence ID" value="NZ_QWET01000001.1"/>
</dbReference>
<keyword evidence="2" id="KW-0472">Membrane</keyword>
<keyword evidence="8" id="KW-1185">Reference proteome</keyword>
<organism evidence="7 8">
    <name type="scientific">Mariniphaga sediminis</name>
    <dbReference type="NCBI Taxonomy" id="1628158"/>
    <lineage>
        <taxon>Bacteria</taxon>
        <taxon>Pseudomonadati</taxon>
        <taxon>Bacteroidota</taxon>
        <taxon>Bacteroidia</taxon>
        <taxon>Marinilabiliales</taxon>
        <taxon>Prolixibacteraceae</taxon>
        <taxon>Mariniphaga</taxon>
    </lineage>
</organism>
<dbReference type="InterPro" id="IPR041700">
    <property type="entry name" value="OMP_b-brl_3"/>
</dbReference>
<dbReference type="GO" id="GO:0009279">
    <property type="term" value="C:cell outer membrane"/>
    <property type="evidence" value="ECO:0007669"/>
    <property type="project" value="UniProtKB-SubCell"/>
</dbReference>
<keyword evidence="4" id="KW-0732">Signal</keyword>
<dbReference type="OrthoDB" id="603275at2"/>
<dbReference type="AlphaFoldDB" id="A0A399D7Q0"/>
<dbReference type="Gene3D" id="2.40.170.20">
    <property type="entry name" value="TonB-dependent receptor, beta-barrel domain"/>
    <property type="match status" value="1"/>
</dbReference>
<dbReference type="InterPro" id="IPR013784">
    <property type="entry name" value="Carb-bd-like_fold"/>
</dbReference>
<name>A0A399D7Q0_9BACT</name>
<dbReference type="InterPro" id="IPR037066">
    <property type="entry name" value="Plug_dom_sf"/>
</dbReference>
<keyword evidence="7" id="KW-0675">Receptor</keyword>
<evidence type="ECO:0000313" key="8">
    <source>
        <dbReference type="Proteomes" id="UP000266441"/>
    </source>
</evidence>